<proteinExistence type="predicted"/>
<evidence type="ECO:0000313" key="2">
    <source>
        <dbReference type="Proteomes" id="UP001163603"/>
    </source>
</evidence>
<name>A0ACC0YX63_9ROSI</name>
<evidence type="ECO:0000313" key="1">
    <source>
        <dbReference type="EMBL" id="KAJ0042871.1"/>
    </source>
</evidence>
<sequence>MAFNAPSPEKKLSKHTPFFGIQVWILIITLIALFLLIILTILYLCIIFHRRKKSYKPRFFLPRNPISAKTYQNHHFSTSSLDSRLLSASNNISEIEMNLSKPESQMMLSDPCSIKSSLVTDLESTAGLSERQYGNRCSLKEIALVTNDFSGENMIASGDNGMVYRAVLLDNKRVAVKRLIMSNSISQTENFIKEVEAIGLVRHKNLVKLLGYCVEGYNRILVYEYIDNGNLYQWLHGSLGQLRPLTWGMRMNIIQGVAKAYESRESTGSILDEKNDVYCFGILIMEIVSGRVSVDHTQPEGHLVDWLKSMVAKQKISFVVDPKLPEMPSTKELKRVILIALRCVDPEVKHRPKMGDVVHMLEPRDLLLNVGPQIKKAASYHKYPQESQPVIKLGHEDSNTHESESSSNRYQMKI</sequence>
<gene>
    <name evidence="1" type="ORF">Pint_17537</name>
</gene>
<organism evidence="1 2">
    <name type="scientific">Pistacia integerrima</name>
    <dbReference type="NCBI Taxonomy" id="434235"/>
    <lineage>
        <taxon>Eukaryota</taxon>
        <taxon>Viridiplantae</taxon>
        <taxon>Streptophyta</taxon>
        <taxon>Embryophyta</taxon>
        <taxon>Tracheophyta</taxon>
        <taxon>Spermatophyta</taxon>
        <taxon>Magnoliopsida</taxon>
        <taxon>eudicotyledons</taxon>
        <taxon>Gunneridae</taxon>
        <taxon>Pentapetalae</taxon>
        <taxon>rosids</taxon>
        <taxon>malvids</taxon>
        <taxon>Sapindales</taxon>
        <taxon>Anacardiaceae</taxon>
        <taxon>Pistacia</taxon>
    </lineage>
</organism>
<dbReference type="Proteomes" id="UP001163603">
    <property type="component" value="Chromosome 4"/>
</dbReference>
<keyword evidence="2" id="KW-1185">Reference proteome</keyword>
<accession>A0ACC0YX63</accession>
<comment type="caution">
    <text evidence="1">The sequence shown here is derived from an EMBL/GenBank/DDBJ whole genome shotgun (WGS) entry which is preliminary data.</text>
</comment>
<protein>
    <submittedName>
        <fullName evidence="1">Uncharacterized protein</fullName>
    </submittedName>
</protein>
<dbReference type="EMBL" id="CM047739">
    <property type="protein sequence ID" value="KAJ0042871.1"/>
    <property type="molecule type" value="Genomic_DNA"/>
</dbReference>
<reference evidence="2" key="1">
    <citation type="journal article" date="2023" name="G3 (Bethesda)">
        <title>Genome assembly and association tests identify interacting loci associated with vigor, precocity, and sex in interspecific pistachio rootstocks.</title>
        <authorList>
            <person name="Palmer W."/>
            <person name="Jacygrad E."/>
            <person name="Sagayaradj S."/>
            <person name="Cavanaugh K."/>
            <person name="Han R."/>
            <person name="Bertier L."/>
            <person name="Beede B."/>
            <person name="Kafkas S."/>
            <person name="Golino D."/>
            <person name="Preece J."/>
            <person name="Michelmore R."/>
        </authorList>
    </citation>
    <scope>NUCLEOTIDE SEQUENCE [LARGE SCALE GENOMIC DNA]</scope>
</reference>